<dbReference type="EnsemblPlants" id="KEH20297">
    <property type="protein sequence ID" value="KEH20297"/>
    <property type="gene ID" value="MTR_8g071020"/>
</dbReference>
<feature type="compositionally biased region" description="Polar residues" evidence="1">
    <location>
        <begin position="1"/>
        <end position="10"/>
    </location>
</feature>
<reference evidence="2 4" key="1">
    <citation type="journal article" date="2011" name="Nature">
        <title>The Medicago genome provides insight into the evolution of rhizobial symbioses.</title>
        <authorList>
            <person name="Young N.D."/>
            <person name="Debelle F."/>
            <person name="Oldroyd G.E."/>
            <person name="Geurts R."/>
            <person name="Cannon S.B."/>
            <person name="Udvardi M.K."/>
            <person name="Benedito V.A."/>
            <person name="Mayer K.F."/>
            <person name="Gouzy J."/>
            <person name="Schoof H."/>
            <person name="Van de Peer Y."/>
            <person name="Proost S."/>
            <person name="Cook D.R."/>
            <person name="Meyers B.C."/>
            <person name="Spannagl M."/>
            <person name="Cheung F."/>
            <person name="De Mita S."/>
            <person name="Krishnakumar V."/>
            <person name="Gundlach H."/>
            <person name="Zhou S."/>
            <person name="Mudge J."/>
            <person name="Bharti A.K."/>
            <person name="Murray J.D."/>
            <person name="Naoumkina M.A."/>
            <person name="Rosen B."/>
            <person name="Silverstein K.A."/>
            <person name="Tang H."/>
            <person name="Rombauts S."/>
            <person name="Zhao P.X."/>
            <person name="Zhou P."/>
            <person name="Barbe V."/>
            <person name="Bardou P."/>
            <person name="Bechner M."/>
            <person name="Bellec A."/>
            <person name="Berger A."/>
            <person name="Berges H."/>
            <person name="Bidwell S."/>
            <person name="Bisseling T."/>
            <person name="Choisne N."/>
            <person name="Couloux A."/>
            <person name="Denny R."/>
            <person name="Deshpande S."/>
            <person name="Dai X."/>
            <person name="Doyle J.J."/>
            <person name="Dudez A.M."/>
            <person name="Farmer A.D."/>
            <person name="Fouteau S."/>
            <person name="Franken C."/>
            <person name="Gibelin C."/>
            <person name="Gish J."/>
            <person name="Goldstein S."/>
            <person name="Gonzalez A.J."/>
            <person name="Green P.J."/>
            <person name="Hallab A."/>
            <person name="Hartog M."/>
            <person name="Hua A."/>
            <person name="Humphray S.J."/>
            <person name="Jeong D.H."/>
            <person name="Jing Y."/>
            <person name="Jocker A."/>
            <person name="Kenton S.M."/>
            <person name="Kim D.J."/>
            <person name="Klee K."/>
            <person name="Lai H."/>
            <person name="Lang C."/>
            <person name="Lin S."/>
            <person name="Macmil S.L."/>
            <person name="Magdelenat G."/>
            <person name="Matthews L."/>
            <person name="McCorrison J."/>
            <person name="Monaghan E.L."/>
            <person name="Mun J.H."/>
            <person name="Najar F.Z."/>
            <person name="Nicholson C."/>
            <person name="Noirot C."/>
            <person name="O'Bleness M."/>
            <person name="Paule C.R."/>
            <person name="Poulain J."/>
            <person name="Prion F."/>
            <person name="Qin B."/>
            <person name="Qu C."/>
            <person name="Retzel E.F."/>
            <person name="Riddle C."/>
            <person name="Sallet E."/>
            <person name="Samain S."/>
            <person name="Samson N."/>
            <person name="Sanders I."/>
            <person name="Saurat O."/>
            <person name="Scarpelli C."/>
            <person name="Schiex T."/>
            <person name="Segurens B."/>
            <person name="Severin A.J."/>
            <person name="Sherrier D.J."/>
            <person name="Shi R."/>
            <person name="Sims S."/>
            <person name="Singer S.R."/>
            <person name="Sinharoy S."/>
            <person name="Sterck L."/>
            <person name="Viollet A."/>
            <person name="Wang B.B."/>
            <person name="Wang K."/>
            <person name="Wang M."/>
            <person name="Wang X."/>
            <person name="Warfsmann J."/>
            <person name="Weissenbach J."/>
            <person name="White D.D."/>
            <person name="White J.D."/>
            <person name="Wiley G.B."/>
            <person name="Wincker P."/>
            <person name="Xing Y."/>
            <person name="Yang L."/>
            <person name="Yao Z."/>
            <person name="Ying F."/>
            <person name="Zhai J."/>
            <person name="Zhou L."/>
            <person name="Zuber A."/>
            <person name="Denarie J."/>
            <person name="Dixon R.A."/>
            <person name="May G.D."/>
            <person name="Schwartz D.C."/>
            <person name="Rogers J."/>
            <person name="Quetier F."/>
            <person name="Town C.D."/>
            <person name="Roe B.A."/>
        </authorList>
    </citation>
    <scope>NUCLEOTIDE SEQUENCE [LARGE SCALE GENOMIC DNA]</scope>
    <source>
        <strain evidence="2">A17</strain>
        <strain evidence="3 4">cv. Jemalong A17</strain>
    </source>
</reference>
<evidence type="ECO:0000313" key="4">
    <source>
        <dbReference type="Proteomes" id="UP000002051"/>
    </source>
</evidence>
<organism evidence="2 4">
    <name type="scientific">Medicago truncatula</name>
    <name type="common">Barrel medic</name>
    <name type="synonym">Medicago tribuloides</name>
    <dbReference type="NCBI Taxonomy" id="3880"/>
    <lineage>
        <taxon>Eukaryota</taxon>
        <taxon>Viridiplantae</taxon>
        <taxon>Streptophyta</taxon>
        <taxon>Embryophyta</taxon>
        <taxon>Tracheophyta</taxon>
        <taxon>Spermatophyta</taxon>
        <taxon>Magnoliopsida</taxon>
        <taxon>eudicotyledons</taxon>
        <taxon>Gunneridae</taxon>
        <taxon>Pentapetalae</taxon>
        <taxon>rosids</taxon>
        <taxon>fabids</taxon>
        <taxon>Fabales</taxon>
        <taxon>Fabaceae</taxon>
        <taxon>Papilionoideae</taxon>
        <taxon>50 kb inversion clade</taxon>
        <taxon>NPAAA clade</taxon>
        <taxon>Hologalegina</taxon>
        <taxon>IRL clade</taxon>
        <taxon>Trifolieae</taxon>
        <taxon>Medicago</taxon>
    </lineage>
</organism>
<evidence type="ECO:0000313" key="2">
    <source>
        <dbReference type="EMBL" id="KEH20297.1"/>
    </source>
</evidence>
<evidence type="ECO:0000313" key="3">
    <source>
        <dbReference type="EnsemblPlants" id="KEH20297"/>
    </source>
</evidence>
<dbReference type="EMBL" id="CM001224">
    <property type="protein sequence ID" value="KEH20297.1"/>
    <property type="molecule type" value="Genomic_DNA"/>
</dbReference>
<reference evidence="2 4" key="2">
    <citation type="journal article" date="2014" name="BMC Genomics">
        <title>An improved genome release (version Mt4.0) for the model legume Medicago truncatula.</title>
        <authorList>
            <person name="Tang H."/>
            <person name="Krishnakumar V."/>
            <person name="Bidwell S."/>
            <person name="Rosen B."/>
            <person name="Chan A."/>
            <person name="Zhou S."/>
            <person name="Gentzbittel L."/>
            <person name="Childs K.L."/>
            <person name="Yandell M."/>
            <person name="Gundlach H."/>
            <person name="Mayer K.F."/>
            <person name="Schwartz D.C."/>
            <person name="Town C.D."/>
        </authorList>
    </citation>
    <scope>GENOME REANNOTATION</scope>
    <source>
        <strain evidence="2">A17</strain>
        <strain evidence="3 4">cv. Jemalong A17</strain>
    </source>
</reference>
<feature type="region of interest" description="Disordered" evidence="1">
    <location>
        <begin position="1"/>
        <end position="20"/>
    </location>
</feature>
<proteinExistence type="predicted"/>
<gene>
    <name evidence="2" type="ordered locus">MTR_8g071020</name>
</gene>
<dbReference type="AlphaFoldDB" id="A0A072TS97"/>
<dbReference type="Proteomes" id="UP000002051">
    <property type="component" value="Chromosome 8"/>
</dbReference>
<reference evidence="3" key="3">
    <citation type="submission" date="2015-04" db="UniProtKB">
        <authorList>
            <consortium name="EnsemblPlants"/>
        </authorList>
    </citation>
    <scope>IDENTIFICATION</scope>
    <source>
        <strain evidence="3">cv. Jemalong A17</strain>
    </source>
</reference>
<name>A0A072TS97_MEDTR</name>
<sequence length="84" mass="9591">MTSTMDQLGNSFGGKLPIPDSKNWDRWHKHINVLFGFKDVAGIIESGVEPLVENTTDVERTAHKEQKKKNYKERWGNLAKGPHM</sequence>
<dbReference type="HOGENOM" id="CLU_2530955_0_0_1"/>
<accession>A0A072TS97</accession>
<feature type="region of interest" description="Disordered" evidence="1">
    <location>
        <begin position="59"/>
        <end position="84"/>
    </location>
</feature>
<evidence type="ECO:0000256" key="1">
    <source>
        <dbReference type="SAM" id="MobiDB-lite"/>
    </source>
</evidence>
<keyword evidence="4" id="KW-1185">Reference proteome</keyword>
<protein>
    <submittedName>
        <fullName evidence="2 3">Uncharacterized protein</fullName>
    </submittedName>
</protein>